<gene>
    <name evidence="1" type="ordered locus">Suden_1952</name>
</gene>
<sequence length="1538" mass="152347">MALTTAQKETIIMKTASALFNKAFSQETSANFVTFYDNNENDLGKLSDAFIGSSVYEAQYANATTKADFGTILMAKYNMTYGGSSDADMKMTAFVDYSFAHAADSNSLRTIQAVDKFIVATLIPSMTVDNVFEKMHSAISNKAEVAIAFKNDASSVGQELSLVTITDDHITVDTAKVSINPTAATTGILLDGYISGGTVFADANGDGIWNAGEAKATTDANGNFTLIGAKGTIVGSGGTDISTGLAFTGTFSAPSGSTTISPLTTLINEVMKSSGTTASAAAATVANALGLSSTTNLMTFDPITAASSSTLSAAEKAAAINIQSAAVQVNNMIAQSAAMLNGAGAGSIASGSTAASKALADMIVSSAATATKTLDLSSAATIESFLNASATKAGATVEQVAKVSAVASSVATSTANINTAMQTAVTGAAVGTSATDIFASLAKTQVAANDIAALTTTAASSGSTTALVAGSSTAAINSAAAAAVITPVVTPPASGGGSSTPATTFTATEDDSTHVVTFGGTATGDISVAWAGTVGDSLATFTRGGKTATADITTTDKITLVSGQTLADTAADLAGLTIDGTGTVNVTALEDTLDADLSGIAATTVTAAMTGLVGEGSVPQFTGNLGNAALTLTGFADFLNSSPTIGVDASFVVNASSYIMLSAANASAKTITGSGSLSVFALASDTNTAGFASSLTVTDIVTASADVSAFTNLSTIDGFNVHSEQTLTITAAQAASKSILGSGNVTVKDLAVDTDLSTITASGTLSATVTETLDLTEANLSGLDALTISDEAGTAITVTITPAQYAALVGKVILGANDTLVSTDTTIPTSTITSAAFDENTGTLTITGTNFDTILETTEDAATDVKARLDWSKLSWDINGDDGSTANVSFEVGDISSVKVTDATTLTITLTNTKTAALIATAGYGATGNADTLDVSTGFIRDMSHNAATTDAAATDAIAITADNTAPTIASVTVADGTYKIGDTVAVTVTAGSSETGLTLAGTFNGQTLSAITDNEDGTYTGTYTVVSGDTGIADEGSVTTSITLTDAASNISTATTSVTLSGESIDATAPTAPTAVTLTTVGGTLVENTLNGTNTNLTASATITAGEATGGSAVLKVDGTTIATDSTIAAEDTTVSFDLEKTTAEELQAAVAAGGTVTVEAIDAAGNATASTESNPTLTVDYTAPVVSSVAITSATGHHATNGTINGGSLITVTVTFDEAVTITGTPQLGLAVGGDTVQASYLSGTGTTEIVFKTTDYLFNKNDADGVAIAQNALSLNSGTIKDAAGNDATITHVAVADNSAYKLDGTVPTASNFTVTSTTVGATLNEIGELVVFDTSGSKIDNISSVVGLAAGTPGTVTVAAQSNITNASFQPMDAAGNGSVENVSMILGTTEIDAISEASFGQFIFGFAGADAFTLKAGNDGTALTQIADYAVNTTGESIAFGSTAAVWTTAVETWTIDNGVATKTGATVSDFYTAFVTATGAAGEVVAFVDGGNTYLFGEGAGTDDADNTAVVLVGVEATAVAITAAAGTVLIA</sequence>
<keyword evidence="2" id="KW-1185">Reference proteome</keyword>
<dbReference type="eggNOG" id="COG4625">
    <property type="taxonomic scope" value="Bacteria"/>
</dbReference>
<organism evidence="1 2">
    <name type="scientific">Sulfurimonas denitrificans (strain ATCC 33889 / DSM 1251)</name>
    <name type="common">Thiomicrospira denitrificans (strain ATCC 33889 / DSM 1251)</name>
    <dbReference type="NCBI Taxonomy" id="326298"/>
    <lineage>
        <taxon>Bacteria</taxon>
        <taxon>Pseudomonadati</taxon>
        <taxon>Campylobacterota</taxon>
        <taxon>Epsilonproteobacteria</taxon>
        <taxon>Campylobacterales</taxon>
        <taxon>Sulfurimonadaceae</taxon>
        <taxon>Sulfurimonas</taxon>
    </lineage>
</organism>
<dbReference type="Proteomes" id="UP000002714">
    <property type="component" value="Chromosome"/>
</dbReference>
<proteinExistence type="predicted"/>
<reference evidence="1 2" key="1">
    <citation type="journal article" date="2008" name="Appl. Environ. Microbiol.">
        <title>Genome of the epsilonproteobacterial chemolithoautotroph Sulfurimonas denitrificans.</title>
        <authorList>
            <person name="Sievert S.M."/>
            <person name="Scott K.M."/>
            <person name="Klotz M.G."/>
            <person name="Chain P.S.G."/>
            <person name="Hauser L.J."/>
            <person name="Hemp J."/>
            <person name="Huegler M."/>
            <person name="Land M."/>
            <person name="Lapidus A."/>
            <person name="Larimer F.W."/>
            <person name="Lucas S."/>
            <person name="Malfatti S.A."/>
            <person name="Meyer F."/>
            <person name="Paulsen I.T."/>
            <person name="Ren Q."/>
            <person name="Simon J."/>
            <person name="Bailey K."/>
            <person name="Diaz E."/>
            <person name="Fitzpatrick K.A."/>
            <person name="Glover B."/>
            <person name="Gwatney N."/>
            <person name="Korajkic A."/>
            <person name="Long A."/>
            <person name="Mobberley J.M."/>
            <person name="Pantry S.N."/>
            <person name="Pazder G."/>
            <person name="Peterson S."/>
            <person name="Quintanilla J.D."/>
            <person name="Sprinkle R."/>
            <person name="Stephens J."/>
            <person name="Thomas P."/>
            <person name="Vaughn R."/>
            <person name="Weber M.J."/>
            <person name="Wooten L.L."/>
        </authorList>
    </citation>
    <scope>NUCLEOTIDE SEQUENCE [LARGE SCALE GENOMIC DNA]</scope>
    <source>
        <strain evidence="2">ATCC 33889 / DSM 1251</strain>
    </source>
</reference>
<dbReference type="SUPFAM" id="SSF117074">
    <property type="entry name" value="Hypothetical protein PA1324"/>
    <property type="match status" value="1"/>
</dbReference>
<dbReference type="HOGENOM" id="CLU_246916_0_0_7"/>
<dbReference type="OrthoDB" id="5393298at2"/>
<dbReference type="eggNOG" id="COG5295">
    <property type="taxonomic scope" value="Bacteria"/>
</dbReference>
<dbReference type="KEGG" id="tdn:Suden_1952"/>
<evidence type="ECO:0000313" key="1">
    <source>
        <dbReference type="EMBL" id="ABB45226.1"/>
    </source>
</evidence>
<dbReference type="STRING" id="326298.Suden_1952"/>
<name>Q30P55_SULDN</name>
<evidence type="ECO:0000313" key="2">
    <source>
        <dbReference type="Proteomes" id="UP000002714"/>
    </source>
</evidence>
<dbReference type="RefSeq" id="WP_011373566.1">
    <property type="nucleotide sequence ID" value="NC_007575.1"/>
</dbReference>
<accession>Q30P55</accession>
<protein>
    <submittedName>
        <fullName evidence="1">Uncharacterized protein</fullName>
    </submittedName>
</protein>
<dbReference type="EMBL" id="CP000153">
    <property type="protein sequence ID" value="ABB45226.1"/>
    <property type="molecule type" value="Genomic_DNA"/>
</dbReference>